<dbReference type="GO" id="GO:0000160">
    <property type="term" value="P:phosphorelay signal transduction system"/>
    <property type="evidence" value="ECO:0007669"/>
    <property type="project" value="InterPro"/>
</dbReference>
<proteinExistence type="predicted"/>
<evidence type="ECO:0000313" key="4">
    <source>
        <dbReference type="EMBL" id="RYC68829.1"/>
    </source>
</evidence>
<dbReference type="AlphaFoldDB" id="A0A4Q2UPS1"/>
<dbReference type="GO" id="GO:0006355">
    <property type="term" value="P:regulation of DNA-templated transcription"/>
    <property type="evidence" value="ECO:0007669"/>
    <property type="project" value="InterPro"/>
</dbReference>
<comment type="caution">
    <text evidence="4">The sequence shown here is derived from an EMBL/GenBank/DDBJ whole genome shotgun (WGS) entry which is preliminary data.</text>
</comment>
<protein>
    <submittedName>
        <fullName evidence="4">Winged helix family transcriptional regulator</fullName>
    </submittedName>
</protein>
<dbReference type="Gene3D" id="1.10.10.10">
    <property type="entry name" value="Winged helix-like DNA-binding domain superfamily/Winged helix DNA-binding domain"/>
    <property type="match status" value="1"/>
</dbReference>
<dbReference type="CDD" id="cd00383">
    <property type="entry name" value="trans_reg_C"/>
    <property type="match status" value="1"/>
</dbReference>
<dbReference type="InterPro" id="IPR036388">
    <property type="entry name" value="WH-like_DNA-bd_sf"/>
</dbReference>
<sequence length="312" mass="34047">MKGLSIAAPLRRVLTGGACLLGLALLFAQFIGATPDGSPSEARSRDDNVNLALRRTAHHLLRAAGDSTSRILPVQRTGPHTFRLQLTQAFDYDTLPALLQASFRLHRITEAYDVVVLDCTTGQVQLGYSVTDLMDNQPVPCSGRARRAGCYTLQVTLAPPAAPAPRTHTGWLLAVGGLLVGLLYMSWQRAVAPQTTVSTQTRPAEPTNVNPDQVHFGNTVLDLGRQTLRTAGTEQNLTYREAKLLRLLVQHANRVLERDAILKAVWEDEGIIVGRSVDVFVSRLRKLVQADPAVRIVAVHGVGYRLEVRTGE</sequence>
<feature type="domain" description="OmpR/PhoB-type" evidence="3">
    <location>
        <begin position="211"/>
        <end position="308"/>
    </location>
</feature>
<keyword evidence="5" id="KW-1185">Reference proteome</keyword>
<dbReference type="SUPFAM" id="SSF46894">
    <property type="entry name" value="C-terminal effector domain of the bipartite response regulators"/>
    <property type="match status" value="1"/>
</dbReference>
<evidence type="ECO:0000313" key="5">
    <source>
        <dbReference type="Proteomes" id="UP000290407"/>
    </source>
</evidence>
<dbReference type="SMART" id="SM00862">
    <property type="entry name" value="Trans_reg_C"/>
    <property type="match status" value="1"/>
</dbReference>
<name>A0A4Q2UPS1_9BACT</name>
<dbReference type="PROSITE" id="PS51755">
    <property type="entry name" value="OMPR_PHOB"/>
    <property type="match status" value="1"/>
</dbReference>
<dbReference type="EMBL" id="SBLB01000004">
    <property type="protein sequence ID" value="RYC68829.1"/>
    <property type="molecule type" value="Genomic_DNA"/>
</dbReference>
<dbReference type="InterPro" id="IPR016032">
    <property type="entry name" value="Sig_transdc_resp-reg_C-effctor"/>
</dbReference>
<evidence type="ECO:0000256" key="1">
    <source>
        <dbReference type="ARBA" id="ARBA00023125"/>
    </source>
</evidence>
<dbReference type="GO" id="GO:0003677">
    <property type="term" value="F:DNA binding"/>
    <property type="evidence" value="ECO:0007669"/>
    <property type="project" value="UniProtKB-UniRule"/>
</dbReference>
<gene>
    <name evidence="4" type="ORF">EQG79_15535</name>
</gene>
<organism evidence="4 5">
    <name type="scientific">Spirosoma sordidisoli</name>
    <dbReference type="NCBI Taxonomy" id="2502893"/>
    <lineage>
        <taxon>Bacteria</taxon>
        <taxon>Pseudomonadati</taxon>
        <taxon>Bacteroidota</taxon>
        <taxon>Cytophagia</taxon>
        <taxon>Cytophagales</taxon>
        <taxon>Cytophagaceae</taxon>
        <taxon>Spirosoma</taxon>
    </lineage>
</organism>
<evidence type="ECO:0000259" key="3">
    <source>
        <dbReference type="PROSITE" id="PS51755"/>
    </source>
</evidence>
<dbReference type="InterPro" id="IPR001867">
    <property type="entry name" value="OmpR/PhoB-type_DNA-bd"/>
</dbReference>
<evidence type="ECO:0000256" key="2">
    <source>
        <dbReference type="PROSITE-ProRule" id="PRU01091"/>
    </source>
</evidence>
<accession>A0A4Q2UPS1</accession>
<keyword evidence="1 2" id="KW-0238">DNA-binding</keyword>
<dbReference type="RefSeq" id="WP_129602422.1">
    <property type="nucleotide sequence ID" value="NZ_SBLB01000004.1"/>
</dbReference>
<reference evidence="4 5" key="1">
    <citation type="submission" date="2019-01" db="EMBL/GenBank/DDBJ databases">
        <title>Spirosoma flava sp. nov., a propanil-degrading bacterium isolated from herbicide-contaminated soil.</title>
        <authorList>
            <person name="Zhang L."/>
            <person name="Jiang J.-D."/>
        </authorList>
    </citation>
    <scope>NUCLEOTIDE SEQUENCE [LARGE SCALE GENOMIC DNA]</scope>
    <source>
        <strain evidence="4 5">TY50</strain>
    </source>
</reference>
<dbReference type="Pfam" id="PF00486">
    <property type="entry name" value="Trans_reg_C"/>
    <property type="match status" value="1"/>
</dbReference>
<feature type="DNA-binding region" description="OmpR/PhoB-type" evidence="2">
    <location>
        <begin position="211"/>
        <end position="308"/>
    </location>
</feature>
<dbReference type="Proteomes" id="UP000290407">
    <property type="component" value="Unassembled WGS sequence"/>
</dbReference>